<dbReference type="PRINTS" id="PR01333">
    <property type="entry name" value="2POREKCHANEL"/>
</dbReference>
<evidence type="ECO:0000256" key="13">
    <source>
        <dbReference type="ARBA" id="ARBA00022538"/>
    </source>
</evidence>
<feature type="transmembrane region" description="Helical" evidence="40">
    <location>
        <begin position="181"/>
        <end position="207"/>
    </location>
</feature>
<keyword evidence="19 40" id="KW-1133">Transmembrane helix</keyword>
<evidence type="ECO:0000313" key="43">
    <source>
        <dbReference type="Proteomes" id="UP000325440"/>
    </source>
</evidence>
<evidence type="ECO:0000256" key="5">
    <source>
        <dbReference type="ARBA" id="ARBA00004484"/>
    </source>
</evidence>
<keyword evidence="26" id="KW-0968">Cytoplasmic vesicle</keyword>
<dbReference type="Pfam" id="PF07885">
    <property type="entry name" value="Ion_trans_2"/>
    <property type="match status" value="2"/>
</dbReference>
<comment type="similarity">
    <text evidence="8 38">Belongs to the two pore domain potassium channel (TC 1.A.1.8) family.</text>
</comment>
<proteinExistence type="inferred from homology"/>
<evidence type="ECO:0000256" key="31">
    <source>
        <dbReference type="ARBA" id="ARBA00036683"/>
    </source>
</evidence>
<feature type="region of interest" description="Disordered" evidence="39">
    <location>
        <begin position="292"/>
        <end position="330"/>
    </location>
</feature>
<feature type="domain" description="Potassium channel" evidence="41">
    <location>
        <begin position="196"/>
        <end position="270"/>
    </location>
</feature>
<dbReference type="EMBL" id="CABPRJ010002393">
    <property type="protein sequence ID" value="VVC45060.1"/>
    <property type="molecule type" value="Genomic_DNA"/>
</dbReference>
<comment type="catalytic activity">
    <reaction evidence="31">
        <text>L-glutamate(out) = L-glutamate(in)</text>
        <dbReference type="Rhea" id="RHEA:66336"/>
        <dbReference type="ChEBI" id="CHEBI:29985"/>
    </reaction>
</comment>
<evidence type="ECO:0000256" key="4">
    <source>
        <dbReference type="ARBA" id="ARBA00004279"/>
    </source>
</evidence>
<evidence type="ECO:0000256" key="30">
    <source>
        <dbReference type="ARBA" id="ARBA00036239"/>
    </source>
</evidence>
<keyword evidence="22 36" id="KW-0472">Membrane</keyword>
<name>A0A5E4NMR1_9HEMI</name>
<evidence type="ECO:0000256" key="24">
    <source>
        <dbReference type="ARBA" id="ARBA00023273"/>
    </source>
</evidence>
<dbReference type="Gene3D" id="1.10.287.70">
    <property type="match status" value="1"/>
</dbReference>
<evidence type="ECO:0000256" key="3">
    <source>
        <dbReference type="ARBA" id="ARBA00004221"/>
    </source>
</evidence>
<comment type="subcellular location">
    <subcellularLocation>
        <location evidence="3">Apical cell membrane</location>
    </subcellularLocation>
    <subcellularLocation>
        <location evidence="7">Cell membrane</location>
        <topology evidence="7">Multi-pass membrane protein</topology>
    </subcellularLocation>
    <subcellularLocation>
        <location evidence="4">Cell projection</location>
        <location evidence="4">Dendrite</location>
    </subcellularLocation>
    <subcellularLocation>
        <location evidence="6">Cytoplasmic vesicle</location>
    </subcellularLocation>
    <subcellularLocation>
        <location evidence="5">Perikaryon</location>
    </subcellularLocation>
    <subcellularLocation>
        <location evidence="2">Recycling endosome</location>
    </subcellularLocation>
    <subcellularLocation>
        <location evidence="28">Synaptic cell membrane</location>
    </subcellularLocation>
</comment>
<dbReference type="PANTHER" id="PTHR11003">
    <property type="entry name" value="POTASSIUM CHANNEL, SUBFAMILY K"/>
    <property type="match status" value="1"/>
</dbReference>
<keyword evidence="14 38" id="KW-0812">Transmembrane</keyword>
<dbReference type="OrthoDB" id="297496at2759"/>
<dbReference type="GO" id="GO:0043204">
    <property type="term" value="C:perikaryon"/>
    <property type="evidence" value="ECO:0007669"/>
    <property type="project" value="UniProtKB-SubCell"/>
</dbReference>
<keyword evidence="13 36" id="KW-0633">Potassium transport</keyword>
<dbReference type="AlphaFoldDB" id="A0A5E4NMR1"/>
<evidence type="ECO:0000256" key="21">
    <source>
        <dbReference type="ARBA" id="ARBA00023065"/>
    </source>
</evidence>
<evidence type="ECO:0000259" key="41">
    <source>
        <dbReference type="Pfam" id="PF07885"/>
    </source>
</evidence>
<evidence type="ECO:0000256" key="2">
    <source>
        <dbReference type="ARBA" id="ARBA00004172"/>
    </source>
</evidence>
<feature type="domain" description="Potassium channel" evidence="41">
    <location>
        <begin position="103"/>
        <end position="159"/>
    </location>
</feature>
<evidence type="ECO:0000256" key="17">
    <source>
        <dbReference type="ARBA" id="ARBA00022843"/>
    </source>
</evidence>
<keyword evidence="21 36" id="KW-0406">Ion transport</keyword>
<keyword evidence="18 36" id="KW-0630">Potassium</keyword>
<reference evidence="42 43" key="1">
    <citation type="submission" date="2019-08" db="EMBL/GenBank/DDBJ databases">
        <authorList>
            <person name="Alioto T."/>
            <person name="Alioto T."/>
            <person name="Gomez Garrido J."/>
        </authorList>
    </citation>
    <scope>NUCLEOTIDE SEQUENCE [LARGE SCALE GENOMIC DNA]</scope>
</reference>
<evidence type="ECO:0000256" key="27">
    <source>
        <dbReference type="ARBA" id="ARBA00024167"/>
    </source>
</evidence>
<dbReference type="GO" id="GO:0055037">
    <property type="term" value="C:recycling endosome"/>
    <property type="evidence" value="ECO:0007669"/>
    <property type="project" value="UniProtKB-SubCell"/>
</dbReference>
<evidence type="ECO:0000256" key="9">
    <source>
        <dbReference type="ARBA" id="ARBA00016212"/>
    </source>
</evidence>
<evidence type="ECO:0000256" key="20">
    <source>
        <dbReference type="ARBA" id="ARBA00023018"/>
    </source>
</evidence>
<evidence type="ECO:0000256" key="40">
    <source>
        <dbReference type="SAM" id="Phobius"/>
    </source>
</evidence>
<dbReference type="PIRSF" id="PIRSF038061">
    <property type="entry name" value="K_channel_subfamily_K_type"/>
    <property type="match status" value="1"/>
</dbReference>
<evidence type="ECO:0000256" key="25">
    <source>
        <dbReference type="ARBA" id="ARBA00023303"/>
    </source>
</evidence>
<feature type="transmembrane region" description="Helical" evidence="40">
    <location>
        <begin position="24"/>
        <end position="44"/>
    </location>
</feature>
<evidence type="ECO:0000256" key="6">
    <source>
        <dbReference type="ARBA" id="ARBA00004541"/>
    </source>
</evidence>
<comment type="catalytic activity">
    <reaction evidence="32">
        <text>Li(+)(in) = Li(+)(out)</text>
        <dbReference type="Rhea" id="RHEA:78551"/>
        <dbReference type="ChEBI" id="CHEBI:49713"/>
    </reaction>
</comment>
<evidence type="ECO:0000313" key="42">
    <source>
        <dbReference type="EMBL" id="VVC45060.1"/>
    </source>
</evidence>
<feature type="transmembrane region" description="Helical" evidence="40">
    <location>
        <begin position="107"/>
        <end position="126"/>
    </location>
</feature>
<comment type="catalytic activity">
    <reaction evidence="29">
        <text>K(+)(in) = K(+)(out)</text>
        <dbReference type="Rhea" id="RHEA:29463"/>
        <dbReference type="ChEBI" id="CHEBI:29103"/>
    </reaction>
</comment>
<keyword evidence="15" id="KW-0967">Endosome</keyword>
<feature type="glycosylation site" description="N-linked (GlcNAc...) asparagine" evidence="37">
    <location>
        <position position="98"/>
    </location>
</feature>
<evidence type="ECO:0000256" key="1">
    <source>
        <dbReference type="ARBA" id="ARBA00000309"/>
    </source>
</evidence>
<evidence type="ECO:0000256" key="10">
    <source>
        <dbReference type="ARBA" id="ARBA00022448"/>
    </source>
</evidence>
<evidence type="ECO:0000256" key="11">
    <source>
        <dbReference type="ARBA" id="ARBA00022475"/>
    </source>
</evidence>
<protein>
    <recommendedName>
        <fullName evidence="9">Potassium channel subfamily K member 1</fullName>
    </recommendedName>
</protein>
<dbReference type="InterPro" id="IPR003092">
    <property type="entry name" value="2pore_dom_K_chnl_TASK"/>
</dbReference>
<keyword evidence="10 36" id="KW-0813">Transport</keyword>
<dbReference type="InterPro" id="IPR003280">
    <property type="entry name" value="2pore_dom_K_chnl"/>
</dbReference>
<keyword evidence="12" id="KW-1017">Isopeptide bond</keyword>
<organism evidence="42 43">
    <name type="scientific">Cinara cedri</name>
    <dbReference type="NCBI Taxonomy" id="506608"/>
    <lineage>
        <taxon>Eukaryota</taxon>
        <taxon>Metazoa</taxon>
        <taxon>Ecdysozoa</taxon>
        <taxon>Arthropoda</taxon>
        <taxon>Hexapoda</taxon>
        <taxon>Insecta</taxon>
        <taxon>Pterygota</taxon>
        <taxon>Neoptera</taxon>
        <taxon>Paraneoptera</taxon>
        <taxon>Hemiptera</taxon>
        <taxon>Sternorrhyncha</taxon>
        <taxon>Aphidomorpha</taxon>
        <taxon>Aphidoidea</taxon>
        <taxon>Aphididae</taxon>
        <taxon>Lachninae</taxon>
        <taxon>Cinara</taxon>
    </lineage>
</organism>
<comment type="catalytic activity">
    <reaction evidence="33">
        <text>Rb(+)(in) = Rb(+)(out)</text>
        <dbReference type="Rhea" id="RHEA:78547"/>
        <dbReference type="ChEBI" id="CHEBI:49847"/>
    </reaction>
</comment>
<accession>A0A5E4NMR1</accession>
<evidence type="ECO:0000256" key="7">
    <source>
        <dbReference type="ARBA" id="ARBA00004651"/>
    </source>
</evidence>
<evidence type="ECO:0000256" key="8">
    <source>
        <dbReference type="ARBA" id="ARBA00006666"/>
    </source>
</evidence>
<evidence type="ECO:0000256" key="26">
    <source>
        <dbReference type="ARBA" id="ARBA00023329"/>
    </source>
</evidence>
<evidence type="ECO:0000256" key="38">
    <source>
        <dbReference type="RuleBase" id="RU003857"/>
    </source>
</evidence>
<dbReference type="PRINTS" id="PR01096">
    <property type="entry name" value="TWIK1CHANNEL"/>
</dbReference>
<sequence>MHQSLMWSVKGNIIYICGLRRSTFLCIGYVIFYVSFLMAGAAVFTQIEQPEQDKVVGRLKLAKLNFIEENPGIDHISLENFIKEVLAASNRGVSAANNVSGEPNWSFGQSLFFACTVITTIGYGHVTPLSQEGKLFCMLYALIGIPLTLVLLTALVDRLMIPTTKYLHYLNSHLGHLYPPFTIRLLHFGTILGTLISLFLLLPAAIFTYLEPEWNYMDSLYYCFISLTTIGLGDYIPGDSPDQKYRPLYKLIITGYLVVGLVCVMLTLSIYYDIRQLNFGVLFMLEKDEAQSVDPEKMRLQEPGTKRTKYTAEKDSPTSLEDTTPIHGIP</sequence>
<dbReference type="InterPro" id="IPR013099">
    <property type="entry name" value="K_chnl_dom"/>
</dbReference>
<keyword evidence="20" id="KW-0770">Synapse</keyword>
<evidence type="ECO:0000256" key="18">
    <source>
        <dbReference type="ARBA" id="ARBA00022958"/>
    </source>
</evidence>
<evidence type="ECO:0000256" key="14">
    <source>
        <dbReference type="ARBA" id="ARBA00022692"/>
    </source>
</evidence>
<evidence type="ECO:0000256" key="35">
    <source>
        <dbReference type="ARBA" id="ARBA00046361"/>
    </source>
</evidence>
<evidence type="ECO:0000256" key="23">
    <source>
        <dbReference type="ARBA" id="ARBA00023157"/>
    </source>
</evidence>
<evidence type="ECO:0000256" key="22">
    <source>
        <dbReference type="ARBA" id="ARBA00023136"/>
    </source>
</evidence>
<keyword evidence="16 36" id="KW-0631">Potassium channel</keyword>
<feature type="transmembrane region" description="Helical" evidence="40">
    <location>
        <begin position="248"/>
        <end position="272"/>
    </location>
</feature>
<gene>
    <name evidence="42" type="ORF">CINCED_3A016970</name>
</gene>
<dbReference type="PANTHER" id="PTHR11003:SF249">
    <property type="entry name" value="TWO PORE POTASSIUM CHANNEL PROTEIN SUP-9"/>
    <property type="match status" value="1"/>
</dbReference>
<evidence type="ECO:0000256" key="28">
    <source>
        <dbReference type="ARBA" id="ARBA00034109"/>
    </source>
</evidence>
<dbReference type="GO" id="GO:0097060">
    <property type="term" value="C:synaptic membrane"/>
    <property type="evidence" value="ECO:0007669"/>
    <property type="project" value="UniProtKB-SubCell"/>
</dbReference>
<keyword evidence="11" id="KW-1003">Cell membrane</keyword>
<evidence type="ECO:0000256" key="12">
    <source>
        <dbReference type="ARBA" id="ARBA00022499"/>
    </source>
</evidence>
<feature type="transmembrane region" description="Helical" evidence="40">
    <location>
        <begin position="219"/>
        <end position="236"/>
    </location>
</feature>
<comment type="catalytic activity">
    <reaction evidence="1">
        <text>NH4(+)(in) = NH4(+)(out)</text>
        <dbReference type="Rhea" id="RHEA:28747"/>
        <dbReference type="ChEBI" id="CHEBI:28938"/>
    </reaction>
</comment>
<evidence type="ECO:0000256" key="39">
    <source>
        <dbReference type="SAM" id="MobiDB-lite"/>
    </source>
</evidence>
<keyword evidence="17" id="KW-0832">Ubl conjugation</keyword>
<dbReference type="SUPFAM" id="SSF81324">
    <property type="entry name" value="Voltage-gated potassium channels"/>
    <property type="match status" value="2"/>
</dbReference>
<evidence type="ECO:0000256" key="34">
    <source>
        <dbReference type="ARBA" id="ARBA00044691"/>
    </source>
</evidence>
<keyword evidence="25 38" id="KW-0407">Ion channel</keyword>
<dbReference type="GO" id="GO:0022841">
    <property type="term" value="F:potassium ion leak channel activity"/>
    <property type="evidence" value="ECO:0007669"/>
    <property type="project" value="TreeGrafter"/>
</dbReference>
<evidence type="ECO:0000256" key="33">
    <source>
        <dbReference type="ARBA" id="ARBA00044657"/>
    </source>
</evidence>
<evidence type="ECO:0000256" key="36">
    <source>
        <dbReference type="PIRNR" id="PIRNR038061"/>
    </source>
</evidence>
<dbReference type="GO" id="GO:0016324">
    <property type="term" value="C:apical plasma membrane"/>
    <property type="evidence" value="ECO:0007669"/>
    <property type="project" value="UniProtKB-SubCell"/>
</dbReference>
<evidence type="ECO:0000256" key="15">
    <source>
        <dbReference type="ARBA" id="ARBA00022753"/>
    </source>
</evidence>
<dbReference type="GO" id="GO:0015271">
    <property type="term" value="F:outward rectifier potassium channel activity"/>
    <property type="evidence" value="ECO:0007669"/>
    <property type="project" value="TreeGrafter"/>
</dbReference>
<keyword evidence="23" id="KW-1015">Disulfide bond</keyword>
<evidence type="ECO:0000256" key="32">
    <source>
        <dbReference type="ARBA" id="ARBA00044635"/>
    </source>
</evidence>
<keyword evidence="24" id="KW-0966">Cell projection</keyword>
<dbReference type="GO" id="GO:0030425">
    <property type="term" value="C:dendrite"/>
    <property type="evidence" value="ECO:0007669"/>
    <property type="project" value="UniProtKB-SubCell"/>
</dbReference>
<dbReference type="InterPro" id="IPR001779">
    <property type="entry name" value="2pore_dom_K_chnl_TWIK1"/>
</dbReference>
<evidence type="ECO:0000256" key="37">
    <source>
        <dbReference type="PIRSR" id="PIRSR038061-1"/>
    </source>
</evidence>
<comment type="subunit">
    <text evidence="35">Homodimer; disulfide-linked. Heterodimer with KCNK2; disulfide-linked. In astrocytes, forms mostly heterodimeric potassium channels with KCNK2, with only a minor proportion of functional channels containing homodimeric KCNK1. Interacts with KCNK3 and KCNK9, forming functional heterodimeric channels. Interacts with GNG4. Identified in a complex with PSD and ARF6; interacts only with PSD that is bound to ARF6. Interacts with UBE2I.</text>
</comment>
<evidence type="ECO:0000256" key="29">
    <source>
        <dbReference type="ARBA" id="ARBA00034430"/>
    </source>
</evidence>
<comment type="catalytic activity">
    <reaction evidence="27">
        <text>chloride(in) = chloride(out)</text>
        <dbReference type="Rhea" id="RHEA:29823"/>
        <dbReference type="ChEBI" id="CHEBI:17996"/>
    </reaction>
</comment>
<comment type="catalytic activity">
    <reaction evidence="34">
        <text>Cs(+)(in) = Cs(+)(out)</text>
        <dbReference type="Rhea" id="RHEA:78555"/>
        <dbReference type="ChEBI" id="CHEBI:49547"/>
    </reaction>
</comment>
<comment type="catalytic activity">
    <reaction evidence="30">
        <text>Na(+)(in) = Na(+)(out)</text>
        <dbReference type="Rhea" id="RHEA:34963"/>
        <dbReference type="ChEBI" id="CHEBI:29101"/>
    </reaction>
</comment>
<evidence type="ECO:0000256" key="16">
    <source>
        <dbReference type="ARBA" id="ARBA00022826"/>
    </source>
</evidence>
<feature type="transmembrane region" description="Helical" evidence="40">
    <location>
        <begin position="138"/>
        <end position="161"/>
    </location>
</feature>
<dbReference type="Proteomes" id="UP000325440">
    <property type="component" value="Unassembled WGS sequence"/>
</dbReference>
<keyword evidence="43" id="KW-1185">Reference proteome</keyword>
<evidence type="ECO:0000256" key="19">
    <source>
        <dbReference type="ARBA" id="ARBA00022989"/>
    </source>
</evidence>
<dbReference type="GO" id="GO:0030322">
    <property type="term" value="P:stabilization of membrane potential"/>
    <property type="evidence" value="ECO:0007669"/>
    <property type="project" value="TreeGrafter"/>
</dbReference>